<dbReference type="Pfam" id="PF04674">
    <property type="entry name" value="Phi_1"/>
    <property type="match status" value="1"/>
</dbReference>
<dbReference type="OrthoDB" id="2146479at2759"/>
<dbReference type="SUPFAM" id="SSF52058">
    <property type="entry name" value="L domain-like"/>
    <property type="match status" value="1"/>
</dbReference>
<evidence type="ECO:0000256" key="2">
    <source>
        <dbReference type="ARBA" id="ARBA00022525"/>
    </source>
</evidence>
<dbReference type="AlphaFoldDB" id="A0A1Y2CHD5"/>
<dbReference type="Proteomes" id="UP000193642">
    <property type="component" value="Unassembled WGS sequence"/>
</dbReference>
<accession>A0A1Y2CHD5</accession>
<dbReference type="InterPro" id="IPR032675">
    <property type="entry name" value="LRR_dom_sf"/>
</dbReference>
<dbReference type="InterPro" id="IPR006766">
    <property type="entry name" value="EXORDIUM-like"/>
</dbReference>
<dbReference type="EMBL" id="MCGO01000016">
    <property type="protein sequence ID" value="ORY46422.1"/>
    <property type="molecule type" value="Genomic_DNA"/>
</dbReference>
<sequence length="486" mass="52514">MEPTGLLKPKAIITDFLSGLGQSDFWQIAAKYYQTIKGQPKRYVTKDLKIAGQVDDAYSFGKYPNNANDANWNDIPLIINQHIKAGKLPSDTNSYYVVLGDDTVVEGPADSGSCAAYCGYHTSVKSDQVSAAQYNYTTGIIPDQPDYVYTWVGNSDACGLNGYIGCGGDTVSPNGNRGVDAMLSPLAHELAEGSSNPNTYDGPGGSGWNNADGYENGDNCAYIYGSNRKFDWFGGFHYNQEWNGRKYQIQQLWDPETQLCGPSYKKAASDCAALAKVFPTLNFGDDCCNSGYADCTNGVVTAIDVRGNKLSGELLPLIDQIVYHFPWLNSLRLGSNHFTANQFPDRICELLFLQTLSLNSLPITNAQLPDCLFILFQLESFSMTSSGLVGEIPAFDFENFAPLKRLILSNNNLTGSIPTSLAKKDTLTYLFLNGNSNLSGPVPNGFNGFGGLSASPLANVPYCDLTGTKLCIPKGYTGPTCGAPAC</sequence>
<keyword evidence="6" id="KW-1185">Reference proteome</keyword>
<gene>
    <name evidence="5" type="ORF">BCR33DRAFT_849145</name>
</gene>
<dbReference type="InterPro" id="IPR001611">
    <property type="entry name" value="Leu-rich_rpt"/>
</dbReference>
<dbReference type="Gene3D" id="3.80.10.10">
    <property type="entry name" value="Ribonuclease Inhibitor"/>
    <property type="match status" value="2"/>
</dbReference>
<name>A0A1Y2CHD5_9FUNG</name>
<dbReference type="PANTHER" id="PTHR31279:SF58">
    <property type="entry name" value="PROTEIN EXORDIUM-LIKE 2"/>
    <property type="match status" value="1"/>
</dbReference>
<evidence type="ECO:0000313" key="6">
    <source>
        <dbReference type="Proteomes" id="UP000193642"/>
    </source>
</evidence>
<dbReference type="Pfam" id="PF00560">
    <property type="entry name" value="LRR_1"/>
    <property type="match status" value="1"/>
</dbReference>
<keyword evidence="2" id="KW-0964">Secreted</keyword>
<keyword evidence="3" id="KW-0732">Signal</keyword>
<evidence type="ECO:0000256" key="1">
    <source>
        <dbReference type="ARBA" id="ARBA00004613"/>
    </source>
</evidence>
<organism evidence="5 6">
    <name type="scientific">Rhizoclosmatium globosum</name>
    <dbReference type="NCBI Taxonomy" id="329046"/>
    <lineage>
        <taxon>Eukaryota</taxon>
        <taxon>Fungi</taxon>
        <taxon>Fungi incertae sedis</taxon>
        <taxon>Chytridiomycota</taxon>
        <taxon>Chytridiomycota incertae sedis</taxon>
        <taxon>Chytridiomycetes</taxon>
        <taxon>Chytridiales</taxon>
        <taxon>Chytriomycetaceae</taxon>
        <taxon>Rhizoclosmatium</taxon>
    </lineage>
</organism>
<reference evidence="5 6" key="1">
    <citation type="submission" date="2016-07" db="EMBL/GenBank/DDBJ databases">
        <title>Pervasive Adenine N6-methylation of Active Genes in Fungi.</title>
        <authorList>
            <consortium name="DOE Joint Genome Institute"/>
            <person name="Mondo S.J."/>
            <person name="Dannebaum R.O."/>
            <person name="Kuo R.C."/>
            <person name="Labutti K."/>
            <person name="Haridas S."/>
            <person name="Kuo A."/>
            <person name="Salamov A."/>
            <person name="Ahrendt S.R."/>
            <person name="Lipzen A."/>
            <person name="Sullivan W."/>
            <person name="Andreopoulos W.B."/>
            <person name="Clum A."/>
            <person name="Lindquist E."/>
            <person name="Daum C."/>
            <person name="Ramamoorthy G.K."/>
            <person name="Gryganskyi A."/>
            <person name="Culley D."/>
            <person name="Magnuson J.K."/>
            <person name="James T.Y."/>
            <person name="O'Malley M.A."/>
            <person name="Stajich J.E."/>
            <person name="Spatafora J.W."/>
            <person name="Visel A."/>
            <person name="Grigoriev I.V."/>
        </authorList>
    </citation>
    <scope>NUCLEOTIDE SEQUENCE [LARGE SCALE GENOMIC DNA]</scope>
    <source>
        <strain evidence="5 6">JEL800</strain>
    </source>
</reference>
<evidence type="ECO:0000313" key="5">
    <source>
        <dbReference type="EMBL" id="ORY46422.1"/>
    </source>
</evidence>
<evidence type="ECO:0000256" key="3">
    <source>
        <dbReference type="ARBA" id="ARBA00022729"/>
    </source>
</evidence>
<proteinExistence type="inferred from homology"/>
<comment type="caution">
    <text evidence="5">The sequence shown here is derived from an EMBL/GenBank/DDBJ whole genome shotgun (WGS) entry which is preliminary data.</text>
</comment>
<comment type="subcellular location">
    <subcellularLocation>
        <location evidence="1">Secreted</location>
    </subcellularLocation>
</comment>
<evidence type="ECO:0000256" key="4">
    <source>
        <dbReference type="ARBA" id="ARBA00023591"/>
    </source>
</evidence>
<dbReference type="PANTHER" id="PTHR31279">
    <property type="entry name" value="PROTEIN EXORDIUM-LIKE 5"/>
    <property type="match status" value="1"/>
</dbReference>
<dbReference type="GO" id="GO:0005576">
    <property type="term" value="C:extracellular region"/>
    <property type="evidence" value="ECO:0007669"/>
    <property type="project" value="UniProtKB-SubCell"/>
</dbReference>
<protein>
    <submittedName>
        <fullName evidence="5">RNI-like protein</fullName>
    </submittedName>
</protein>
<comment type="similarity">
    <text evidence="4">Belongs to the EXORDIUM family.</text>
</comment>